<gene>
    <name evidence="11" type="ORF">O4U47_18130</name>
</gene>
<dbReference type="InterPro" id="IPR017938">
    <property type="entry name" value="Riboflavin_synthase-like_b-brl"/>
</dbReference>
<feature type="domain" description="FAD-binding FR-type" evidence="10">
    <location>
        <begin position="58"/>
        <end position="158"/>
    </location>
</feature>
<dbReference type="InterPro" id="IPR001041">
    <property type="entry name" value="2Fe-2S_ferredoxin-type"/>
</dbReference>
<keyword evidence="7" id="KW-0411">Iron-sulfur</keyword>
<evidence type="ECO:0000256" key="1">
    <source>
        <dbReference type="ARBA" id="ARBA00001974"/>
    </source>
</evidence>
<evidence type="ECO:0000256" key="3">
    <source>
        <dbReference type="ARBA" id="ARBA00022714"/>
    </source>
</evidence>
<dbReference type="RefSeq" id="WP_270679078.1">
    <property type="nucleotide sequence ID" value="NZ_JAQFWP010000035.1"/>
</dbReference>
<dbReference type="InterPro" id="IPR001433">
    <property type="entry name" value="OxRdtase_FAD/NAD-bd"/>
</dbReference>
<dbReference type="Gene3D" id="3.10.20.30">
    <property type="match status" value="1"/>
</dbReference>
<dbReference type="Pfam" id="PF00970">
    <property type="entry name" value="FAD_binding_6"/>
    <property type="match status" value="1"/>
</dbReference>
<evidence type="ECO:0000259" key="9">
    <source>
        <dbReference type="PROSITE" id="PS51085"/>
    </source>
</evidence>
<dbReference type="InterPro" id="IPR017927">
    <property type="entry name" value="FAD-bd_FR_type"/>
</dbReference>
<accession>A0ABT4TQ02</accession>
<evidence type="ECO:0000256" key="6">
    <source>
        <dbReference type="ARBA" id="ARBA00023004"/>
    </source>
</evidence>
<keyword evidence="2" id="KW-0285">Flavoprotein</keyword>
<comment type="cofactor">
    <cofactor evidence="1">
        <name>FAD</name>
        <dbReference type="ChEBI" id="CHEBI:57692"/>
    </cofactor>
</comment>
<dbReference type="SUPFAM" id="SSF63380">
    <property type="entry name" value="Riboflavin synthase domain-like"/>
    <property type="match status" value="1"/>
</dbReference>
<evidence type="ECO:0000256" key="2">
    <source>
        <dbReference type="ARBA" id="ARBA00022630"/>
    </source>
</evidence>
<keyword evidence="4" id="KW-0479">Metal-binding</keyword>
<keyword evidence="5" id="KW-0560">Oxidoreductase</keyword>
<dbReference type="PROSITE" id="PS51085">
    <property type="entry name" value="2FE2S_FER_2"/>
    <property type="match status" value="1"/>
</dbReference>
<dbReference type="SUPFAM" id="SSF54292">
    <property type="entry name" value="2Fe-2S ferredoxin-like"/>
    <property type="match status" value="1"/>
</dbReference>
<dbReference type="CDD" id="cd00207">
    <property type="entry name" value="fer2"/>
    <property type="match status" value="1"/>
</dbReference>
<dbReference type="InterPro" id="IPR036010">
    <property type="entry name" value="2Fe-2S_ferredoxin-like_sf"/>
</dbReference>
<evidence type="ECO:0000256" key="8">
    <source>
        <dbReference type="SAM" id="MobiDB-lite"/>
    </source>
</evidence>
<dbReference type="Pfam" id="PF00111">
    <property type="entry name" value="Fer2"/>
    <property type="match status" value="1"/>
</dbReference>
<evidence type="ECO:0000259" key="10">
    <source>
        <dbReference type="PROSITE" id="PS51384"/>
    </source>
</evidence>
<dbReference type="Gene3D" id="3.40.50.80">
    <property type="entry name" value="Nucleotide-binding domain of ferredoxin-NADP reductase (FNR) module"/>
    <property type="match status" value="1"/>
</dbReference>
<dbReference type="InterPro" id="IPR050415">
    <property type="entry name" value="MRET"/>
</dbReference>
<dbReference type="SUPFAM" id="SSF52343">
    <property type="entry name" value="Ferredoxin reductase-like, C-terminal NADP-linked domain"/>
    <property type="match status" value="1"/>
</dbReference>
<dbReference type="Gene3D" id="2.40.30.10">
    <property type="entry name" value="Translation factors"/>
    <property type="match status" value="1"/>
</dbReference>
<keyword evidence="6" id="KW-0408">Iron</keyword>
<feature type="region of interest" description="Disordered" evidence="8">
    <location>
        <begin position="1"/>
        <end position="24"/>
    </location>
</feature>
<dbReference type="EMBL" id="JAQFWP010000035">
    <property type="protein sequence ID" value="MDA2806436.1"/>
    <property type="molecule type" value="Genomic_DNA"/>
</dbReference>
<dbReference type="InterPro" id="IPR008333">
    <property type="entry name" value="Cbr1-like_FAD-bd_dom"/>
</dbReference>
<evidence type="ECO:0000256" key="5">
    <source>
        <dbReference type="ARBA" id="ARBA00023002"/>
    </source>
</evidence>
<dbReference type="Proteomes" id="UP001165685">
    <property type="component" value="Unassembled WGS sequence"/>
</dbReference>
<keyword evidence="12" id="KW-1185">Reference proteome</keyword>
<dbReference type="PANTHER" id="PTHR47354">
    <property type="entry name" value="NADH OXIDOREDUCTASE HCR"/>
    <property type="match status" value="1"/>
</dbReference>
<proteinExistence type="predicted"/>
<dbReference type="InterPro" id="IPR039261">
    <property type="entry name" value="FNR_nucleotide-bd"/>
</dbReference>
<sequence>MKHSSRRYADPPFPRDLAGRDRPDPFFRGLERLLNGLQPVMARLGGAKYPDGGASGAGRELPMRVAAVDRPAEDVAALRLEPEDGSPVRPWQPGWHLDLVLSSGAVRQYSLCGDPADRAGYRIAVRRIPGGSGSGEVHALEPGARVAVRGPRNAFPFARADRYVFIAGGIGITPILPMAKAAARRGAPFRLVYTGRSRAALPFLDELPSSPSGTVEVRSDDADGVPGGAELLGAPEAGTAVYCCGPPPMIDAVRSALPDHPSLPFFWERFSPPPVRGGVPFEVELARSGRVLTVPADRSALDAVRDAVPDVAYSCRQGFCGTCRVPLLSGTDDTVALCVSRTDGGRLVVDL</sequence>
<protein>
    <submittedName>
        <fullName evidence="11">PDR/VanB family oxidoreductase</fullName>
    </submittedName>
</protein>
<evidence type="ECO:0000313" key="11">
    <source>
        <dbReference type="EMBL" id="MDA2806436.1"/>
    </source>
</evidence>
<evidence type="ECO:0000256" key="4">
    <source>
        <dbReference type="ARBA" id="ARBA00022723"/>
    </source>
</evidence>
<dbReference type="PROSITE" id="PS00197">
    <property type="entry name" value="2FE2S_FER_1"/>
    <property type="match status" value="1"/>
</dbReference>
<organism evidence="11 12">
    <name type="scientific">Nocardiopsis suaedae</name>
    <dbReference type="NCBI Taxonomy" id="3018444"/>
    <lineage>
        <taxon>Bacteria</taxon>
        <taxon>Bacillati</taxon>
        <taxon>Actinomycetota</taxon>
        <taxon>Actinomycetes</taxon>
        <taxon>Streptosporangiales</taxon>
        <taxon>Nocardiopsidaceae</taxon>
        <taxon>Nocardiopsis</taxon>
    </lineage>
</organism>
<dbReference type="InterPro" id="IPR006058">
    <property type="entry name" value="2Fe2S_fd_BS"/>
</dbReference>
<dbReference type="Pfam" id="PF00175">
    <property type="entry name" value="NAD_binding_1"/>
    <property type="match status" value="1"/>
</dbReference>
<dbReference type="PANTHER" id="PTHR47354:SF1">
    <property type="entry name" value="CARNITINE MONOOXYGENASE REDUCTASE SUBUNIT"/>
    <property type="match status" value="1"/>
</dbReference>
<feature type="domain" description="2Fe-2S ferredoxin-type" evidence="9">
    <location>
        <begin position="281"/>
        <end position="351"/>
    </location>
</feature>
<evidence type="ECO:0000256" key="7">
    <source>
        <dbReference type="ARBA" id="ARBA00023014"/>
    </source>
</evidence>
<dbReference type="CDD" id="cd06185">
    <property type="entry name" value="PDR_like"/>
    <property type="match status" value="1"/>
</dbReference>
<evidence type="ECO:0000313" key="12">
    <source>
        <dbReference type="Proteomes" id="UP001165685"/>
    </source>
</evidence>
<reference evidence="11" key="1">
    <citation type="submission" date="2023-01" db="EMBL/GenBank/DDBJ databases">
        <title>Draft genome sequence of Nocardiopsis sp. LSu2-4 isolated from halophytes.</title>
        <authorList>
            <person name="Duangmal K."/>
            <person name="Chantavorakit T."/>
        </authorList>
    </citation>
    <scope>NUCLEOTIDE SEQUENCE</scope>
    <source>
        <strain evidence="11">LSu2-4</strain>
    </source>
</reference>
<dbReference type="PRINTS" id="PR00409">
    <property type="entry name" value="PHDIOXRDTASE"/>
</dbReference>
<comment type="caution">
    <text evidence="11">The sequence shown here is derived from an EMBL/GenBank/DDBJ whole genome shotgun (WGS) entry which is preliminary data.</text>
</comment>
<dbReference type="PROSITE" id="PS51384">
    <property type="entry name" value="FAD_FR"/>
    <property type="match status" value="1"/>
</dbReference>
<dbReference type="InterPro" id="IPR012675">
    <property type="entry name" value="Beta-grasp_dom_sf"/>
</dbReference>
<keyword evidence="3" id="KW-0001">2Fe-2S</keyword>
<name>A0ABT4TQ02_9ACTN</name>